<dbReference type="Proteomes" id="UP001152795">
    <property type="component" value="Unassembled WGS sequence"/>
</dbReference>
<dbReference type="Gene3D" id="3.40.50.300">
    <property type="entry name" value="P-loop containing nucleotide triphosphate hydrolases"/>
    <property type="match status" value="1"/>
</dbReference>
<evidence type="ECO:0000256" key="1">
    <source>
        <dbReference type="ARBA" id="ARBA00022741"/>
    </source>
</evidence>
<dbReference type="NCBIfam" id="TIGR00231">
    <property type="entry name" value="small_GTP"/>
    <property type="match status" value="1"/>
</dbReference>
<dbReference type="GO" id="GO:0005525">
    <property type="term" value="F:GTP binding"/>
    <property type="evidence" value="ECO:0007669"/>
    <property type="project" value="UniProtKB-KW"/>
</dbReference>
<dbReference type="InterPro" id="IPR027417">
    <property type="entry name" value="P-loop_NTPase"/>
</dbReference>
<keyword evidence="1" id="KW-0547">Nucleotide-binding</keyword>
<dbReference type="PROSITE" id="PS51420">
    <property type="entry name" value="RHO"/>
    <property type="match status" value="1"/>
</dbReference>
<dbReference type="SUPFAM" id="SSF52540">
    <property type="entry name" value="P-loop containing nucleoside triphosphate hydrolases"/>
    <property type="match status" value="1"/>
</dbReference>
<name>A0A7D9DG44_PARCT</name>
<reference evidence="3" key="1">
    <citation type="submission" date="2020-04" db="EMBL/GenBank/DDBJ databases">
        <authorList>
            <person name="Alioto T."/>
            <person name="Alioto T."/>
            <person name="Gomez Garrido J."/>
        </authorList>
    </citation>
    <scope>NUCLEOTIDE SEQUENCE</scope>
    <source>
        <strain evidence="3">A484AB</strain>
    </source>
</reference>
<dbReference type="InterPro" id="IPR005225">
    <property type="entry name" value="Small_GTP-bd"/>
</dbReference>
<evidence type="ECO:0000313" key="4">
    <source>
        <dbReference type="Proteomes" id="UP001152795"/>
    </source>
</evidence>
<proteinExistence type="predicted"/>
<dbReference type="OrthoDB" id="265044at2759"/>
<comment type="caution">
    <text evidence="3">The sequence shown here is derived from an EMBL/GenBank/DDBJ whole genome shotgun (WGS) entry which is preliminary data.</text>
</comment>
<gene>
    <name evidence="3" type="ORF">PACLA_8A062952</name>
</gene>
<dbReference type="PANTHER" id="PTHR24070">
    <property type="entry name" value="RAS, DI-RAS, AND RHEB FAMILY MEMBERS OF SMALL GTPASE SUPERFAMILY"/>
    <property type="match status" value="1"/>
</dbReference>
<dbReference type="EMBL" id="CACRXK020000683">
    <property type="protein sequence ID" value="CAB3983982.1"/>
    <property type="molecule type" value="Genomic_DNA"/>
</dbReference>
<dbReference type="InterPro" id="IPR020849">
    <property type="entry name" value="Small_GTPase_Ras-type"/>
</dbReference>
<dbReference type="GO" id="GO:0003924">
    <property type="term" value="F:GTPase activity"/>
    <property type="evidence" value="ECO:0007669"/>
    <property type="project" value="InterPro"/>
</dbReference>
<dbReference type="PRINTS" id="PR00449">
    <property type="entry name" value="RASTRNSFRMNG"/>
</dbReference>
<dbReference type="SMART" id="SM00175">
    <property type="entry name" value="RAB"/>
    <property type="match status" value="1"/>
</dbReference>
<dbReference type="PROSITE" id="PS51421">
    <property type="entry name" value="RAS"/>
    <property type="match status" value="1"/>
</dbReference>
<evidence type="ECO:0000256" key="2">
    <source>
        <dbReference type="ARBA" id="ARBA00023134"/>
    </source>
</evidence>
<dbReference type="InterPro" id="IPR001806">
    <property type="entry name" value="Small_GTPase"/>
</dbReference>
<dbReference type="AlphaFoldDB" id="A0A7D9DG44"/>
<organism evidence="3 4">
    <name type="scientific">Paramuricea clavata</name>
    <name type="common">Red gorgonian</name>
    <name type="synonym">Violescent sea-whip</name>
    <dbReference type="NCBI Taxonomy" id="317549"/>
    <lineage>
        <taxon>Eukaryota</taxon>
        <taxon>Metazoa</taxon>
        <taxon>Cnidaria</taxon>
        <taxon>Anthozoa</taxon>
        <taxon>Octocorallia</taxon>
        <taxon>Malacalcyonacea</taxon>
        <taxon>Plexauridae</taxon>
        <taxon>Paramuricea</taxon>
    </lineage>
</organism>
<evidence type="ECO:0000313" key="3">
    <source>
        <dbReference type="EMBL" id="CAB3983982.1"/>
    </source>
</evidence>
<dbReference type="GO" id="GO:0007165">
    <property type="term" value="P:signal transduction"/>
    <property type="evidence" value="ECO:0007669"/>
    <property type="project" value="InterPro"/>
</dbReference>
<protein>
    <submittedName>
        <fullName evidence="3">GTP-binding Di-Ras1</fullName>
    </submittedName>
</protein>
<dbReference type="Pfam" id="PF00071">
    <property type="entry name" value="Ras"/>
    <property type="match status" value="1"/>
</dbReference>
<dbReference type="GO" id="GO:0016020">
    <property type="term" value="C:membrane"/>
    <property type="evidence" value="ECO:0007669"/>
    <property type="project" value="InterPro"/>
</dbReference>
<accession>A0A7D9DG44</accession>
<keyword evidence="4" id="KW-1185">Reference proteome</keyword>
<sequence>MPTANAKKYSRKNNTKSTCVCEIQMKLAILGSSHSGKTSLVKRFLYRSFSDKYNPTLMDVFEEHYILDATDVGVSYRIFDLSGSDEFPAMRQLAISSAETFVIVYAVNDRKSFEDAKKVKMEIVKTKGRTDLPILLIANKCDVAERTHLVSSEEGRMLARQWGCQFAETSAKISQNIDNLFIEPTIKIMKQKHPELATLGYNYQPLIPAPAR</sequence>
<dbReference type="SMART" id="SM00174">
    <property type="entry name" value="RHO"/>
    <property type="match status" value="1"/>
</dbReference>
<dbReference type="SMART" id="SM00173">
    <property type="entry name" value="RAS"/>
    <property type="match status" value="1"/>
</dbReference>
<dbReference type="PROSITE" id="PS51419">
    <property type="entry name" value="RAB"/>
    <property type="match status" value="1"/>
</dbReference>
<keyword evidence="2" id="KW-0342">GTP-binding</keyword>